<evidence type="ECO:0000256" key="3">
    <source>
        <dbReference type="ARBA" id="ARBA00022840"/>
    </source>
</evidence>
<gene>
    <name evidence="5" type="ORF">GBAR_LOCUS2138</name>
</gene>
<dbReference type="GO" id="GO:0017101">
    <property type="term" value="C:aminoacyl-tRNA synthetase multienzyme complex"/>
    <property type="evidence" value="ECO:0007669"/>
    <property type="project" value="TreeGrafter"/>
</dbReference>
<dbReference type="PANTHER" id="PTHR42918:SF9">
    <property type="entry name" value="LYSINE--TRNA LIGASE"/>
    <property type="match status" value="1"/>
</dbReference>
<dbReference type="GO" id="GO:0004824">
    <property type="term" value="F:lysine-tRNA ligase activity"/>
    <property type="evidence" value="ECO:0007669"/>
    <property type="project" value="InterPro"/>
</dbReference>
<dbReference type="InterPro" id="IPR004364">
    <property type="entry name" value="Aa-tRNA-synt_II"/>
</dbReference>
<protein>
    <submittedName>
        <fullName evidence="5">Lysine--tRNA ligase</fullName>
    </submittedName>
</protein>
<dbReference type="EMBL" id="CASHTH010000310">
    <property type="protein sequence ID" value="CAI7997382.1"/>
    <property type="molecule type" value="Genomic_DNA"/>
</dbReference>
<accession>A0AA35QZ10</accession>
<organism evidence="5 6">
    <name type="scientific">Geodia barretti</name>
    <name type="common">Barrett's horny sponge</name>
    <dbReference type="NCBI Taxonomy" id="519541"/>
    <lineage>
        <taxon>Eukaryota</taxon>
        <taxon>Metazoa</taxon>
        <taxon>Porifera</taxon>
        <taxon>Demospongiae</taxon>
        <taxon>Heteroscleromorpha</taxon>
        <taxon>Tetractinellida</taxon>
        <taxon>Astrophorina</taxon>
        <taxon>Geodiidae</taxon>
        <taxon>Geodia</taxon>
    </lineage>
</organism>
<reference evidence="5" key="1">
    <citation type="submission" date="2023-03" db="EMBL/GenBank/DDBJ databases">
        <authorList>
            <person name="Steffen K."/>
            <person name="Cardenas P."/>
        </authorList>
    </citation>
    <scope>NUCLEOTIDE SEQUENCE</scope>
</reference>
<feature type="non-terminal residue" evidence="5">
    <location>
        <position position="1"/>
    </location>
</feature>
<dbReference type="GO" id="GO:0000049">
    <property type="term" value="F:tRNA binding"/>
    <property type="evidence" value="ECO:0007669"/>
    <property type="project" value="TreeGrafter"/>
</dbReference>
<evidence type="ECO:0000259" key="4">
    <source>
        <dbReference type="PROSITE" id="PS50862"/>
    </source>
</evidence>
<dbReference type="GO" id="GO:0005739">
    <property type="term" value="C:mitochondrion"/>
    <property type="evidence" value="ECO:0007669"/>
    <property type="project" value="TreeGrafter"/>
</dbReference>
<dbReference type="Pfam" id="PF00152">
    <property type="entry name" value="tRNA-synt_2"/>
    <property type="match status" value="1"/>
</dbReference>
<dbReference type="AlphaFoldDB" id="A0AA35QZ10"/>
<dbReference type="PRINTS" id="PR00982">
    <property type="entry name" value="TRNASYNTHLYS"/>
</dbReference>
<feature type="domain" description="Aminoacyl-transfer RNA synthetases class-II family profile" evidence="4">
    <location>
        <begin position="1"/>
        <end position="111"/>
    </location>
</feature>
<dbReference type="InterPro" id="IPR006195">
    <property type="entry name" value="aa-tRNA-synth_II"/>
</dbReference>
<dbReference type="InterPro" id="IPR018149">
    <property type="entry name" value="Lys-tRNA-synth_II_C"/>
</dbReference>
<dbReference type="PANTHER" id="PTHR42918">
    <property type="entry name" value="LYSYL-TRNA SYNTHETASE"/>
    <property type="match status" value="1"/>
</dbReference>
<proteinExistence type="predicted"/>
<name>A0AA35QZ10_GEOBA</name>
<keyword evidence="6" id="KW-1185">Reference proteome</keyword>
<comment type="caution">
    <text evidence="5">The sequence shown here is derived from an EMBL/GenBank/DDBJ whole genome shotgun (WGS) entry which is preliminary data.</text>
</comment>
<dbReference type="InterPro" id="IPR045864">
    <property type="entry name" value="aa-tRNA-synth_II/BPL/LPL"/>
</dbReference>
<dbReference type="Gene3D" id="3.30.930.10">
    <property type="entry name" value="Bira Bifunctional Protein, Domain 2"/>
    <property type="match status" value="1"/>
</dbReference>
<keyword evidence="3" id="KW-0067">ATP-binding</keyword>
<dbReference type="Proteomes" id="UP001174909">
    <property type="component" value="Unassembled WGS sequence"/>
</dbReference>
<keyword evidence="1 5" id="KW-0436">Ligase</keyword>
<sequence>MSSIRQFFESLGFLEVETPMMNGIAGGASAVPFVTHHNHFDTNLFMRVAPELYLKMLVIGGIEKVFEIGKQFRNEDVDRTHNTEFTTCEFYMAYADYSDLIEITERLISGLVKDVHGSYKIKHHLMGNPNKVVEIDFTPPFRRISIIEELERQLGVNFPPPKTFASTEYRNFLEDICLKHSIDCGHLRTASRLLDKCVNPTFIMD</sequence>
<dbReference type="SUPFAM" id="SSF55681">
    <property type="entry name" value="Class II aaRS and biotin synthetases"/>
    <property type="match status" value="1"/>
</dbReference>
<evidence type="ECO:0000313" key="6">
    <source>
        <dbReference type="Proteomes" id="UP001174909"/>
    </source>
</evidence>
<dbReference type="GO" id="GO:0005524">
    <property type="term" value="F:ATP binding"/>
    <property type="evidence" value="ECO:0007669"/>
    <property type="project" value="UniProtKB-KW"/>
</dbReference>
<evidence type="ECO:0000313" key="5">
    <source>
        <dbReference type="EMBL" id="CAI7997382.1"/>
    </source>
</evidence>
<dbReference type="GO" id="GO:0006430">
    <property type="term" value="P:lysyl-tRNA aminoacylation"/>
    <property type="evidence" value="ECO:0007669"/>
    <property type="project" value="InterPro"/>
</dbReference>
<keyword evidence="2" id="KW-0547">Nucleotide-binding</keyword>
<evidence type="ECO:0000256" key="2">
    <source>
        <dbReference type="ARBA" id="ARBA00022741"/>
    </source>
</evidence>
<dbReference type="GO" id="GO:0005829">
    <property type="term" value="C:cytosol"/>
    <property type="evidence" value="ECO:0007669"/>
    <property type="project" value="TreeGrafter"/>
</dbReference>
<dbReference type="PROSITE" id="PS50862">
    <property type="entry name" value="AA_TRNA_LIGASE_II"/>
    <property type="match status" value="1"/>
</dbReference>
<evidence type="ECO:0000256" key="1">
    <source>
        <dbReference type="ARBA" id="ARBA00022598"/>
    </source>
</evidence>